<evidence type="ECO:0000313" key="1">
    <source>
        <dbReference type="EMBL" id="KAL3958543.1"/>
    </source>
</evidence>
<comment type="caution">
    <text evidence="1">The sequence shown here is derived from an EMBL/GenBank/DDBJ whole genome shotgun (WGS) entry which is preliminary data.</text>
</comment>
<gene>
    <name evidence="1" type="ORF">ACCO45_006705</name>
</gene>
<dbReference type="EMBL" id="JBGNUJ010000006">
    <property type="protein sequence ID" value="KAL3958543.1"/>
    <property type="molecule type" value="Genomic_DNA"/>
</dbReference>
<proteinExistence type="predicted"/>
<dbReference type="Proteomes" id="UP001638806">
    <property type="component" value="Unassembled WGS sequence"/>
</dbReference>
<keyword evidence="2" id="KW-1185">Reference proteome</keyword>
<organism evidence="1 2">
    <name type="scientific">Purpureocillium lilacinum</name>
    <name type="common">Paecilomyces lilacinus</name>
    <dbReference type="NCBI Taxonomy" id="33203"/>
    <lineage>
        <taxon>Eukaryota</taxon>
        <taxon>Fungi</taxon>
        <taxon>Dikarya</taxon>
        <taxon>Ascomycota</taxon>
        <taxon>Pezizomycotina</taxon>
        <taxon>Sordariomycetes</taxon>
        <taxon>Hypocreomycetidae</taxon>
        <taxon>Hypocreales</taxon>
        <taxon>Ophiocordycipitaceae</taxon>
        <taxon>Purpureocillium</taxon>
    </lineage>
</organism>
<evidence type="ECO:0000313" key="2">
    <source>
        <dbReference type="Proteomes" id="UP001638806"/>
    </source>
</evidence>
<protein>
    <submittedName>
        <fullName evidence="1">Uncharacterized protein</fullName>
    </submittedName>
</protein>
<name>A0ACC4DR04_PURLI</name>
<reference evidence="1" key="1">
    <citation type="submission" date="2024-12" db="EMBL/GenBank/DDBJ databases">
        <title>Comparative genomics and development of molecular markers within Purpureocillium lilacinum and among Purpureocillium species.</title>
        <authorList>
            <person name="Yeh Z.-Y."/>
            <person name="Ni N.-T."/>
            <person name="Lo P.-H."/>
            <person name="Mushyakhwo K."/>
            <person name="Lin C.-F."/>
            <person name="Nai Y.-S."/>
        </authorList>
    </citation>
    <scope>NUCLEOTIDE SEQUENCE</scope>
    <source>
        <strain evidence="1">NCHU-NPUST-175</strain>
    </source>
</reference>
<sequence length="78" mass="8405">MTFLGYRQAAFAPNSPFEVPALLHSLAQTGSMATMERALEHWKEPGSVTPSGVRAYTYCNNSGYFVGGNILGRPGHST</sequence>
<accession>A0ACC4DR04</accession>